<organism evidence="2 3">
    <name type="scientific">Tribonema minus</name>
    <dbReference type="NCBI Taxonomy" id="303371"/>
    <lineage>
        <taxon>Eukaryota</taxon>
        <taxon>Sar</taxon>
        <taxon>Stramenopiles</taxon>
        <taxon>Ochrophyta</taxon>
        <taxon>PX clade</taxon>
        <taxon>Xanthophyceae</taxon>
        <taxon>Tribonematales</taxon>
        <taxon>Tribonemataceae</taxon>
        <taxon>Tribonema</taxon>
    </lineage>
</organism>
<reference evidence="2" key="1">
    <citation type="submission" date="2021-02" db="EMBL/GenBank/DDBJ databases">
        <title>First Annotated Genome of the Yellow-green Alga Tribonema minus.</title>
        <authorList>
            <person name="Mahan K.M."/>
        </authorList>
    </citation>
    <scope>NUCLEOTIDE SEQUENCE</scope>
    <source>
        <strain evidence="2">UTEX B ZZ1240</strain>
    </source>
</reference>
<evidence type="ECO:0000313" key="3">
    <source>
        <dbReference type="Proteomes" id="UP000664859"/>
    </source>
</evidence>
<dbReference type="EMBL" id="JAFCMP010000223">
    <property type="protein sequence ID" value="KAG5183103.1"/>
    <property type="molecule type" value="Genomic_DNA"/>
</dbReference>
<accession>A0A835YYK5</accession>
<dbReference type="Proteomes" id="UP000664859">
    <property type="component" value="Unassembled WGS sequence"/>
</dbReference>
<sequence>MAPADPWSDALLVTSAVRSAGKRRRRTLYAGCGERGEADPGAQEGSGCECAEKRGSLEGRGEGGSPPIKKKKMMPAVATMSVREERKALQEIRSLPDPKPHQILKSCNMTAASFAVAYVLGHHLKRKLGNKTRRSGGNSGSIGSSS</sequence>
<dbReference type="AlphaFoldDB" id="A0A835YYK5"/>
<feature type="region of interest" description="Disordered" evidence="1">
    <location>
        <begin position="32"/>
        <end position="77"/>
    </location>
</feature>
<feature type="region of interest" description="Disordered" evidence="1">
    <location>
        <begin position="127"/>
        <end position="146"/>
    </location>
</feature>
<keyword evidence="3" id="KW-1185">Reference proteome</keyword>
<evidence type="ECO:0000256" key="1">
    <source>
        <dbReference type="SAM" id="MobiDB-lite"/>
    </source>
</evidence>
<gene>
    <name evidence="2" type="ORF">JKP88DRAFT_273078</name>
</gene>
<evidence type="ECO:0000313" key="2">
    <source>
        <dbReference type="EMBL" id="KAG5183103.1"/>
    </source>
</evidence>
<proteinExistence type="predicted"/>
<protein>
    <submittedName>
        <fullName evidence="2">Uncharacterized protein</fullName>
    </submittedName>
</protein>
<dbReference type="OrthoDB" id="10597087at2759"/>
<feature type="compositionally biased region" description="Basic and acidic residues" evidence="1">
    <location>
        <begin position="50"/>
        <end position="61"/>
    </location>
</feature>
<comment type="caution">
    <text evidence="2">The sequence shown here is derived from an EMBL/GenBank/DDBJ whole genome shotgun (WGS) entry which is preliminary data.</text>
</comment>
<name>A0A835YYK5_9STRA</name>